<name>A0A2U1CJG7_9BURK</name>
<dbReference type="Proteomes" id="UP000246145">
    <property type="component" value="Unassembled WGS sequence"/>
</dbReference>
<keyword evidence="4" id="KW-0804">Transcription</keyword>
<sequence>MRLNLHLTRIFFTVATRGSFSRGAELLHISQSAASKAVRELEEQLGLALVERGGPRGKGGRGLRLTEAGRALYEHARGIFALERAALDDLGARTGLQKGTLVVGASTTVAGYWLPAYLALFAQQYPEVELRVVVGNTATISHGLLDCIVDVAVVEGGVNDPGISSLRWREESLLLVAPPGSELAGSGEVDARSLSRARWLVRESGSGTREVAERLMRDEGVQLGDTIEMGSNEGIARAVAQGLGVAMLPQVVVQDLLALGRLATMNTRRAERYRRPLFLLKRAQRPLSPAAHAFSAMLQECEPPLHPQP</sequence>
<dbReference type="InterPro" id="IPR036390">
    <property type="entry name" value="WH_DNA-bd_sf"/>
</dbReference>
<evidence type="ECO:0000313" key="7">
    <source>
        <dbReference type="Proteomes" id="UP000246145"/>
    </source>
</evidence>
<dbReference type="RefSeq" id="WP_116518907.1">
    <property type="nucleotide sequence ID" value="NZ_JACCEX010000004.1"/>
</dbReference>
<evidence type="ECO:0000313" key="6">
    <source>
        <dbReference type="EMBL" id="PVY61124.1"/>
    </source>
</evidence>
<comment type="caution">
    <text evidence="6">The sequence shown here is derived from an EMBL/GenBank/DDBJ whole genome shotgun (WGS) entry which is preliminary data.</text>
</comment>
<dbReference type="Pfam" id="PF03466">
    <property type="entry name" value="LysR_substrate"/>
    <property type="match status" value="1"/>
</dbReference>
<dbReference type="GO" id="GO:0003700">
    <property type="term" value="F:DNA-binding transcription factor activity"/>
    <property type="evidence" value="ECO:0007669"/>
    <property type="project" value="InterPro"/>
</dbReference>
<dbReference type="CDD" id="cd08420">
    <property type="entry name" value="PBP2_CysL_like"/>
    <property type="match status" value="1"/>
</dbReference>
<evidence type="ECO:0000256" key="1">
    <source>
        <dbReference type="ARBA" id="ARBA00009437"/>
    </source>
</evidence>
<gene>
    <name evidence="6" type="ORF">C7440_2674</name>
</gene>
<comment type="similarity">
    <text evidence="1">Belongs to the LysR transcriptional regulatory family.</text>
</comment>
<dbReference type="PROSITE" id="PS50931">
    <property type="entry name" value="HTH_LYSR"/>
    <property type="match status" value="1"/>
</dbReference>
<reference evidence="6 7" key="1">
    <citation type="submission" date="2018-04" db="EMBL/GenBank/DDBJ databases">
        <title>Genomic Encyclopedia of Type Strains, Phase IV (KMG-IV): sequencing the most valuable type-strain genomes for metagenomic binning, comparative biology and taxonomic classification.</title>
        <authorList>
            <person name="Goeker M."/>
        </authorList>
    </citation>
    <scope>NUCLEOTIDE SEQUENCE [LARGE SCALE GENOMIC DNA]</scope>
    <source>
        <strain evidence="6 7">DSM 10065</strain>
    </source>
</reference>
<proteinExistence type="inferred from homology"/>
<evidence type="ECO:0000256" key="2">
    <source>
        <dbReference type="ARBA" id="ARBA00023015"/>
    </source>
</evidence>
<dbReference type="Gene3D" id="1.10.10.10">
    <property type="entry name" value="Winged helix-like DNA-binding domain superfamily/Winged helix DNA-binding domain"/>
    <property type="match status" value="1"/>
</dbReference>
<dbReference type="SUPFAM" id="SSF46785">
    <property type="entry name" value="Winged helix' DNA-binding domain"/>
    <property type="match status" value="1"/>
</dbReference>
<keyword evidence="3" id="KW-0238">DNA-binding</keyword>
<dbReference type="Pfam" id="PF00126">
    <property type="entry name" value="HTH_1"/>
    <property type="match status" value="1"/>
</dbReference>
<dbReference type="AlphaFoldDB" id="A0A2U1CJG7"/>
<evidence type="ECO:0000256" key="4">
    <source>
        <dbReference type="ARBA" id="ARBA00023163"/>
    </source>
</evidence>
<keyword evidence="2" id="KW-0805">Transcription regulation</keyword>
<evidence type="ECO:0000256" key="3">
    <source>
        <dbReference type="ARBA" id="ARBA00023125"/>
    </source>
</evidence>
<feature type="domain" description="HTH lysR-type" evidence="5">
    <location>
        <begin position="3"/>
        <end position="66"/>
    </location>
</feature>
<dbReference type="SUPFAM" id="SSF53850">
    <property type="entry name" value="Periplasmic binding protein-like II"/>
    <property type="match status" value="1"/>
</dbReference>
<keyword evidence="7" id="KW-1185">Reference proteome</keyword>
<dbReference type="PRINTS" id="PR00039">
    <property type="entry name" value="HTHLYSR"/>
</dbReference>
<dbReference type="PANTHER" id="PTHR30126">
    <property type="entry name" value="HTH-TYPE TRANSCRIPTIONAL REGULATOR"/>
    <property type="match status" value="1"/>
</dbReference>
<evidence type="ECO:0000259" key="5">
    <source>
        <dbReference type="PROSITE" id="PS50931"/>
    </source>
</evidence>
<dbReference type="PANTHER" id="PTHR30126:SF39">
    <property type="entry name" value="HTH-TYPE TRANSCRIPTIONAL REGULATOR CYSL"/>
    <property type="match status" value="1"/>
</dbReference>
<dbReference type="InterPro" id="IPR000847">
    <property type="entry name" value="LysR_HTH_N"/>
</dbReference>
<dbReference type="Gene3D" id="3.40.190.290">
    <property type="match status" value="1"/>
</dbReference>
<dbReference type="STRING" id="1231391.GCA_000308195_01144"/>
<accession>A0A2U1CJG7</accession>
<dbReference type="InterPro" id="IPR036388">
    <property type="entry name" value="WH-like_DNA-bd_sf"/>
</dbReference>
<protein>
    <submittedName>
        <fullName evidence="6">Molybdate transport repressor ModE-like protein</fullName>
    </submittedName>
</protein>
<dbReference type="InterPro" id="IPR005119">
    <property type="entry name" value="LysR_subst-bd"/>
</dbReference>
<dbReference type="EMBL" id="QEKO01000004">
    <property type="protein sequence ID" value="PVY61124.1"/>
    <property type="molecule type" value="Genomic_DNA"/>
</dbReference>
<organism evidence="6 7">
    <name type="scientific">Pusillimonas noertemannii</name>
    <dbReference type="NCBI Taxonomy" id="305977"/>
    <lineage>
        <taxon>Bacteria</taxon>
        <taxon>Pseudomonadati</taxon>
        <taxon>Pseudomonadota</taxon>
        <taxon>Betaproteobacteria</taxon>
        <taxon>Burkholderiales</taxon>
        <taxon>Alcaligenaceae</taxon>
        <taxon>Pusillimonas</taxon>
    </lineage>
</organism>
<dbReference type="OrthoDB" id="9808620at2"/>
<dbReference type="GO" id="GO:0000976">
    <property type="term" value="F:transcription cis-regulatory region binding"/>
    <property type="evidence" value="ECO:0007669"/>
    <property type="project" value="TreeGrafter"/>
</dbReference>